<evidence type="ECO:0000313" key="13">
    <source>
        <dbReference type="EMBL" id="AUX78582.1"/>
    </source>
</evidence>
<dbReference type="PANTHER" id="PTHR22939:SF129">
    <property type="entry name" value="SERINE PROTEASE HTRA2, MITOCHONDRIAL"/>
    <property type="match status" value="1"/>
</dbReference>
<dbReference type="SUPFAM" id="SSF50494">
    <property type="entry name" value="Trypsin-like serine proteases"/>
    <property type="match status" value="1"/>
</dbReference>
<dbReference type="AlphaFoldDB" id="A0A2L0HBL1"/>
<dbReference type="InterPro" id="IPR001940">
    <property type="entry name" value="Peptidase_S1C"/>
</dbReference>
<dbReference type="SUPFAM" id="SSF50156">
    <property type="entry name" value="PDZ domain-like"/>
    <property type="match status" value="2"/>
</dbReference>
<dbReference type="SMART" id="SM00228">
    <property type="entry name" value="PDZ"/>
    <property type="match status" value="2"/>
</dbReference>
<evidence type="ECO:0000256" key="9">
    <source>
        <dbReference type="PIRSR" id="PIRSR611782-1"/>
    </source>
</evidence>
<dbReference type="PRINTS" id="PR00834">
    <property type="entry name" value="PROTEASES2C"/>
</dbReference>
<evidence type="ECO:0000256" key="4">
    <source>
        <dbReference type="ARBA" id="ARBA00022729"/>
    </source>
</evidence>
<feature type="domain" description="PDZ" evidence="12">
    <location>
        <begin position="352"/>
        <end position="438"/>
    </location>
</feature>
<dbReference type="NCBIfam" id="TIGR02037">
    <property type="entry name" value="degP_htrA_DO"/>
    <property type="match status" value="1"/>
</dbReference>
<keyword evidence="4 11" id="KW-0732">Signal</keyword>
<feature type="chain" id="PRO_5039450532" evidence="11">
    <location>
        <begin position="27"/>
        <end position="446"/>
    </location>
</feature>
<comment type="similarity">
    <text evidence="2">Belongs to the peptidase S1C family.</text>
</comment>
<dbReference type="EMBL" id="CP024308">
    <property type="protein sequence ID" value="AUX78582.1"/>
    <property type="molecule type" value="Genomic_DNA"/>
</dbReference>
<gene>
    <name evidence="13" type="primary">degP-4</name>
    <name evidence="13" type="synonym">htrA-4</name>
    <name evidence="13" type="ORF">NXT3_PA00294</name>
</gene>
<feature type="domain" description="PDZ" evidence="12">
    <location>
        <begin position="255"/>
        <end position="346"/>
    </location>
</feature>
<dbReference type="CDD" id="cd10839">
    <property type="entry name" value="cpPDZ1_DegP-like"/>
    <property type="match status" value="1"/>
</dbReference>
<keyword evidence="8" id="KW-0720">Serine protease</keyword>
<feature type="signal peptide" evidence="11">
    <location>
        <begin position="1"/>
        <end position="26"/>
    </location>
</feature>
<dbReference type="Pfam" id="PF13180">
    <property type="entry name" value="PDZ_2"/>
    <property type="match status" value="1"/>
</dbReference>
<evidence type="ECO:0000256" key="2">
    <source>
        <dbReference type="ARBA" id="ARBA00010541"/>
    </source>
</evidence>
<evidence type="ECO:0000256" key="3">
    <source>
        <dbReference type="ARBA" id="ARBA00022670"/>
    </source>
</evidence>
<evidence type="ECO:0000256" key="5">
    <source>
        <dbReference type="ARBA" id="ARBA00022737"/>
    </source>
</evidence>
<dbReference type="Gene3D" id="2.40.10.120">
    <property type="match status" value="1"/>
</dbReference>
<dbReference type="InterPro" id="IPR009003">
    <property type="entry name" value="Peptidase_S1_PA"/>
</dbReference>
<dbReference type="GO" id="GO:0004252">
    <property type="term" value="F:serine-type endopeptidase activity"/>
    <property type="evidence" value="ECO:0007669"/>
    <property type="project" value="InterPro"/>
</dbReference>
<dbReference type="RefSeq" id="WP_104840250.1">
    <property type="nucleotide sequence ID" value="NZ_CP024308.1"/>
</dbReference>
<evidence type="ECO:0000259" key="12">
    <source>
        <dbReference type="PROSITE" id="PS50106"/>
    </source>
</evidence>
<dbReference type="InterPro" id="IPR001478">
    <property type="entry name" value="PDZ"/>
</dbReference>
<dbReference type="PANTHER" id="PTHR22939">
    <property type="entry name" value="SERINE PROTEASE FAMILY S1C HTRA-RELATED"/>
    <property type="match status" value="1"/>
</dbReference>
<dbReference type="FunFam" id="2.40.10.10:FF:000001">
    <property type="entry name" value="Periplasmic serine protease DegS"/>
    <property type="match status" value="1"/>
</dbReference>
<keyword evidence="7 13" id="KW-0378">Hydrolase</keyword>
<evidence type="ECO:0000256" key="6">
    <source>
        <dbReference type="ARBA" id="ARBA00022764"/>
    </source>
</evidence>
<evidence type="ECO:0000256" key="10">
    <source>
        <dbReference type="PIRSR" id="PIRSR611782-2"/>
    </source>
</evidence>
<feature type="active site" description="Charge relay system" evidence="9">
    <location>
        <position position="107"/>
    </location>
</feature>
<dbReference type="Gene3D" id="2.30.42.10">
    <property type="match status" value="2"/>
</dbReference>
<organism evidence="13 14">
    <name type="scientific">Rhizobium fredii</name>
    <name type="common">Sinorhizobium fredii</name>
    <dbReference type="NCBI Taxonomy" id="380"/>
    <lineage>
        <taxon>Bacteria</taxon>
        <taxon>Pseudomonadati</taxon>
        <taxon>Pseudomonadota</taxon>
        <taxon>Alphaproteobacteria</taxon>
        <taxon>Hyphomicrobiales</taxon>
        <taxon>Rhizobiaceae</taxon>
        <taxon>Sinorhizobium/Ensifer group</taxon>
        <taxon>Sinorhizobium</taxon>
    </lineage>
</organism>
<keyword evidence="6" id="KW-0574">Periplasm</keyword>
<dbReference type="GO" id="GO:0042597">
    <property type="term" value="C:periplasmic space"/>
    <property type="evidence" value="ECO:0007669"/>
    <property type="project" value="UniProtKB-SubCell"/>
</dbReference>
<keyword evidence="3 13" id="KW-0645">Protease</keyword>
<protein>
    <submittedName>
        <fullName evidence="13">Serine protease Do 4</fullName>
        <ecNumber evidence="13">3.4.21.107</ecNumber>
    </submittedName>
</protein>
<evidence type="ECO:0000313" key="14">
    <source>
        <dbReference type="Proteomes" id="UP000239340"/>
    </source>
</evidence>
<keyword evidence="5" id="KW-0677">Repeat</keyword>
<name>A0A2L0HBL1_RHIFR</name>
<geneLocation type="plasmid" evidence="14">
    <name>psfrenxt3a</name>
</geneLocation>
<dbReference type="GO" id="GO:0006508">
    <property type="term" value="P:proteolysis"/>
    <property type="evidence" value="ECO:0007669"/>
    <property type="project" value="UniProtKB-KW"/>
</dbReference>
<feature type="binding site" evidence="10">
    <location>
        <position position="137"/>
    </location>
    <ligand>
        <name>substrate</name>
    </ligand>
</feature>
<feature type="active site" description="Charge relay system" evidence="9">
    <location>
        <position position="211"/>
    </location>
</feature>
<dbReference type="Proteomes" id="UP000239340">
    <property type="component" value="Plasmid pSfreNXT3a"/>
</dbReference>
<accession>A0A2L0HBL1</accession>
<dbReference type="Pfam" id="PF13365">
    <property type="entry name" value="Trypsin_2"/>
    <property type="match status" value="1"/>
</dbReference>
<feature type="binding site" evidence="10">
    <location>
        <begin position="209"/>
        <end position="211"/>
    </location>
    <ligand>
        <name>substrate</name>
    </ligand>
</feature>
<dbReference type="InterPro" id="IPR036034">
    <property type="entry name" value="PDZ_sf"/>
</dbReference>
<dbReference type="PROSITE" id="PS50106">
    <property type="entry name" value="PDZ"/>
    <property type="match status" value="2"/>
</dbReference>
<feature type="active site" description="Charge relay system" evidence="9">
    <location>
        <position position="137"/>
    </location>
</feature>
<feature type="binding site" evidence="10">
    <location>
        <position position="107"/>
    </location>
    <ligand>
        <name>substrate</name>
    </ligand>
</feature>
<comment type="subcellular location">
    <subcellularLocation>
        <location evidence="1">Periplasm</location>
    </subcellularLocation>
</comment>
<keyword evidence="13" id="KW-0614">Plasmid</keyword>
<evidence type="ECO:0000256" key="1">
    <source>
        <dbReference type="ARBA" id="ARBA00004418"/>
    </source>
</evidence>
<feature type="binding site" evidence="10">
    <location>
        <begin position="227"/>
        <end position="231"/>
    </location>
    <ligand>
        <name>substrate</name>
    </ligand>
</feature>
<dbReference type="Pfam" id="PF17820">
    <property type="entry name" value="PDZ_6"/>
    <property type="match status" value="1"/>
</dbReference>
<sequence length="446" mass="46065">MTTRSSKFVGVFAALVLVMVSGPLPAAQPQAALSSSTQRSLADVLEEITPAVVNIAVRSRTPAETNPLYNDPFFRRYFNLPEQQQRLSAGSGVIVDAENGYILTNHHVVADAGEIAVTLKDRRRFTAELVGSDQATDIALLKIEAEKLTALPLGDSNSLRVGDSVVAIGNPFGLGQTVTSGIVSALGRGGINVEGYEDFIQTDASINPGNSGGALVTADGRLVGVNTAIIAPAGGNVGIGFAVPIAMASAVMQQLIEHGEVRRGRIGISIQDLTPDLAEALKIEETSGAVVGSIEQNSPAARAGLQAGDVIIAVNNRKITGSADLRNRIGLAQVGSQVEIEYLRDRARKKVTMRIEPAEANAEADATPAPLQGAQFEDAAGNVVVSSIEGGSAAARSGLRAGDVIVAVNRKPVATVAELAAALKDAGGAIALDLFRGGSKLFLVIG</sequence>
<reference evidence="13 14" key="1">
    <citation type="submission" date="2017-10" db="EMBL/GenBank/DDBJ databases">
        <title>Analysis of the genome sequences of Rhizobium populations associated to common bean (phaseolus vulgaris).</title>
        <authorList>
            <person name="Bustos P."/>
            <person name="Santamaria R.I."/>
            <person name="Miranda-Sanchez F."/>
            <person name="Perez-Carrascal O."/>
            <person name="Juarez S."/>
            <person name="Lozano L."/>
            <person name="Martinez-Flores I."/>
            <person name="Vinuesa P."/>
            <person name="Martinez-Romero E."/>
            <person name="Cevallos M.A."/>
            <person name="Romero D."/>
            <person name="Davila G."/>
            <person name="Gonzalez V."/>
        </authorList>
    </citation>
    <scope>NUCLEOTIDE SEQUENCE [LARGE SCALE GENOMIC DNA]</scope>
    <source>
        <strain evidence="13 14">NXT3</strain>
        <plasmid evidence="14">Plasmid psfrenxt3a</plasmid>
    </source>
</reference>
<dbReference type="EC" id="3.4.21.107" evidence="13"/>
<evidence type="ECO:0000256" key="8">
    <source>
        <dbReference type="ARBA" id="ARBA00022825"/>
    </source>
</evidence>
<dbReference type="InterPro" id="IPR041489">
    <property type="entry name" value="PDZ_6"/>
</dbReference>
<dbReference type="InterPro" id="IPR011782">
    <property type="entry name" value="Pept_S1C_Do"/>
</dbReference>
<evidence type="ECO:0000256" key="11">
    <source>
        <dbReference type="SAM" id="SignalP"/>
    </source>
</evidence>
<evidence type="ECO:0000256" key="7">
    <source>
        <dbReference type="ARBA" id="ARBA00022801"/>
    </source>
</evidence>
<proteinExistence type="inferred from homology"/>